<dbReference type="HOGENOM" id="CLU_000445_107_19_9"/>
<dbReference type="PANTHER" id="PTHR32089">
    <property type="entry name" value="METHYL-ACCEPTING CHEMOTAXIS PROTEIN MCPB"/>
    <property type="match status" value="1"/>
</dbReference>
<dbReference type="PATRIC" id="fig|665952.3.peg.519"/>
<evidence type="ECO:0000256" key="12">
    <source>
        <dbReference type="SAM" id="Phobius"/>
    </source>
</evidence>
<keyword evidence="8 10" id="KW-0807">Transducer</keyword>
<evidence type="ECO:0000256" key="4">
    <source>
        <dbReference type="ARBA" id="ARBA00022500"/>
    </source>
</evidence>
<feature type="coiled-coil region" evidence="11">
    <location>
        <begin position="425"/>
        <end position="498"/>
    </location>
</feature>
<keyword evidence="6 12" id="KW-1133">Transmembrane helix</keyword>
<dbReference type="SUPFAM" id="SSF103190">
    <property type="entry name" value="Sensory domain-like"/>
    <property type="match status" value="1"/>
</dbReference>
<dbReference type="RefSeq" id="WP_003352796.1">
    <property type="nucleotide sequence ID" value="NZ_JH414742.1"/>
</dbReference>
<dbReference type="CDD" id="cd11386">
    <property type="entry name" value="MCP_signal"/>
    <property type="match status" value="1"/>
</dbReference>
<dbReference type="Pfam" id="PF00672">
    <property type="entry name" value="HAMP"/>
    <property type="match status" value="1"/>
</dbReference>
<evidence type="ECO:0000256" key="7">
    <source>
        <dbReference type="ARBA" id="ARBA00023136"/>
    </source>
</evidence>
<evidence type="ECO:0000259" key="14">
    <source>
        <dbReference type="PROSITE" id="PS50885"/>
    </source>
</evidence>
<dbReference type="InterPro" id="IPR004089">
    <property type="entry name" value="MCPsignal_dom"/>
</dbReference>
<comment type="caution">
    <text evidence="15">The sequence shown here is derived from an EMBL/GenBank/DDBJ whole genome shotgun (WGS) entry which is preliminary data.</text>
</comment>
<dbReference type="GO" id="GO:0006935">
    <property type="term" value="P:chemotaxis"/>
    <property type="evidence" value="ECO:0007669"/>
    <property type="project" value="UniProtKB-KW"/>
</dbReference>
<keyword evidence="3" id="KW-0488">Methylation</keyword>
<evidence type="ECO:0000256" key="11">
    <source>
        <dbReference type="SAM" id="Coils"/>
    </source>
</evidence>
<dbReference type="InterPro" id="IPR033463">
    <property type="entry name" value="sCache_3"/>
</dbReference>
<dbReference type="InterPro" id="IPR003660">
    <property type="entry name" value="HAMP_dom"/>
</dbReference>
<keyword evidence="5 12" id="KW-0812">Transmembrane</keyword>
<dbReference type="Pfam" id="PF17202">
    <property type="entry name" value="sCache_3_3"/>
    <property type="match status" value="1"/>
</dbReference>
<keyword evidence="2" id="KW-1003">Cell membrane</keyword>
<evidence type="ECO:0000259" key="13">
    <source>
        <dbReference type="PROSITE" id="PS50111"/>
    </source>
</evidence>
<gene>
    <name evidence="15" type="ORF">HMPREF1015_01320</name>
</gene>
<dbReference type="InterPro" id="IPR029151">
    <property type="entry name" value="Sensor-like_sf"/>
</dbReference>
<dbReference type="SMART" id="SM00283">
    <property type="entry name" value="MA"/>
    <property type="match status" value="1"/>
</dbReference>
<dbReference type="SUPFAM" id="SSF58104">
    <property type="entry name" value="Methyl-accepting chemotaxis protein (MCP) signaling domain"/>
    <property type="match status" value="1"/>
</dbReference>
<keyword evidence="11" id="KW-0175">Coiled coil</keyword>
<dbReference type="PROSITE" id="PS50885">
    <property type="entry name" value="HAMP"/>
    <property type="match status" value="1"/>
</dbReference>
<evidence type="ECO:0008006" key="17">
    <source>
        <dbReference type="Google" id="ProtNLM"/>
    </source>
</evidence>
<keyword evidence="4" id="KW-0145">Chemotaxis</keyword>
<evidence type="ECO:0000256" key="5">
    <source>
        <dbReference type="ARBA" id="ARBA00022692"/>
    </source>
</evidence>
<feature type="transmembrane region" description="Helical" evidence="12">
    <location>
        <begin position="179"/>
        <end position="201"/>
    </location>
</feature>
<dbReference type="EMBL" id="ACWF01000021">
    <property type="protein sequence ID" value="EHL79263.1"/>
    <property type="molecule type" value="Genomic_DNA"/>
</dbReference>
<dbReference type="GO" id="GO:0005886">
    <property type="term" value="C:plasma membrane"/>
    <property type="evidence" value="ECO:0007669"/>
    <property type="project" value="UniProtKB-SubCell"/>
</dbReference>
<dbReference type="Gene3D" id="1.10.287.950">
    <property type="entry name" value="Methyl-accepting chemotaxis protein"/>
    <property type="match status" value="1"/>
</dbReference>
<accession>G9QHV6</accession>
<evidence type="ECO:0000256" key="6">
    <source>
        <dbReference type="ARBA" id="ARBA00022989"/>
    </source>
</evidence>
<feature type="transmembrane region" description="Helical" evidence="12">
    <location>
        <begin position="6"/>
        <end position="28"/>
    </location>
</feature>
<evidence type="ECO:0000256" key="8">
    <source>
        <dbReference type="ARBA" id="ARBA00023224"/>
    </source>
</evidence>
<dbReference type="GO" id="GO:0007165">
    <property type="term" value="P:signal transduction"/>
    <property type="evidence" value="ECO:0007669"/>
    <property type="project" value="UniProtKB-KW"/>
</dbReference>
<keyword evidence="7 12" id="KW-0472">Membrane</keyword>
<evidence type="ECO:0000256" key="10">
    <source>
        <dbReference type="PROSITE-ProRule" id="PRU00284"/>
    </source>
</evidence>
<evidence type="ECO:0000313" key="16">
    <source>
        <dbReference type="Proteomes" id="UP000011747"/>
    </source>
</evidence>
<proteinExistence type="inferred from homology"/>
<protein>
    <recommendedName>
        <fullName evidence="17">Methyl-accepting chemotaxis protein</fullName>
    </recommendedName>
</protein>
<dbReference type="PROSITE" id="PS50111">
    <property type="entry name" value="CHEMOTAXIS_TRANSDUC_2"/>
    <property type="match status" value="1"/>
</dbReference>
<evidence type="ECO:0000256" key="2">
    <source>
        <dbReference type="ARBA" id="ARBA00022475"/>
    </source>
</evidence>
<feature type="domain" description="Methyl-accepting transducer" evidence="13">
    <location>
        <begin position="274"/>
        <end position="510"/>
    </location>
</feature>
<evidence type="ECO:0000256" key="9">
    <source>
        <dbReference type="ARBA" id="ARBA00029447"/>
    </source>
</evidence>
<dbReference type="SMART" id="SM00304">
    <property type="entry name" value="HAMP"/>
    <property type="match status" value="1"/>
</dbReference>
<dbReference type="PANTHER" id="PTHR32089:SF114">
    <property type="entry name" value="METHYL-ACCEPTING CHEMOTAXIS PROTEIN MCPB"/>
    <property type="match status" value="1"/>
</dbReference>
<reference evidence="15 16" key="1">
    <citation type="submission" date="2011-09" db="EMBL/GenBank/DDBJ databases">
        <title>The Genome Sequence of Bacillus smithii 7_3_47FAA.</title>
        <authorList>
            <consortium name="The Broad Institute Genome Sequencing Platform"/>
            <person name="Earl A."/>
            <person name="Ward D."/>
            <person name="Feldgarden M."/>
            <person name="Gevers D."/>
            <person name="Daigneault M."/>
            <person name="Strauss J."/>
            <person name="Allen-Vercoe E."/>
            <person name="Young S.K."/>
            <person name="Zeng Q."/>
            <person name="Gargeya S."/>
            <person name="Fitzgerald M."/>
            <person name="Haas B."/>
            <person name="Abouelleil A."/>
            <person name="Alvarado L."/>
            <person name="Arachchi H.M."/>
            <person name="Berlin A."/>
            <person name="Brown A."/>
            <person name="Chapman S.B."/>
            <person name="Chen Z."/>
            <person name="Dunbar C."/>
            <person name="Freedman E."/>
            <person name="Gearin G."/>
            <person name="Goldberg J."/>
            <person name="Griggs A."/>
            <person name="Gujja S."/>
            <person name="Heiman D."/>
            <person name="Howarth C."/>
            <person name="Larson L."/>
            <person name="Lui A."/>
            <person name="MacDonald P.J.P."/>
            <person name="Montmayeur A."/>
            <person name="Murphy C."/>
            <person name="Neiman D."/>
            <person name="Pearson M."/>
            <person name="Priest M."/>
            <person name="Roberts A."/>
            <person name="Saif S."/>
            <person name="Shea T."/>
            <person name="Shenoy N."/>
            <person name="Sisk P."/>
            <person name="Stolte C."/>
            <person name="Sykes S."/>
            <person name="Wortman J."/>
            <person name="Nusbaum C."/>
            <person name="Birren B."/>
        </authorList>
    </citation>
    <scope>NUCLEOTIDE SEQUENCE [LARGE SCALE GENOMIC DNA]</scope>
    <source>
        <strain evidence="15 16">7_3_47FAA</strain>
    </source>
</reference>
<comment type="similarity">
    <text evidence="9">Belongs to the methyl-accepting chemotaxis (MCP) protein family.</text>
</comment>
<dbReference type="CDD" id="cd06225">
    <property type="entry name" value="HAMP"/>
    <property type="match status" value="1"/>
</dbReference>
<dbReference type="Pfam" id="PF00015">
    <property type="entry name" value="MCPsignal"/>
    <property type="match status" value="1"/>
</dbReference>
<keyword evidence="16" id="KW-1185">Reference proteome</keyword>
<comment type="subcellular location">
    <subcellularLocation>
        <location evidence="1">Cell membrane</location>
        <topology evidence="1">Multi-pass membrane protein</topology>
    </subcellularLocation>
</comment>
<sequence>MLKLNAKINVLVISIILFISFTVCIAAMEKVSTSIKDFAIHKAKSDLRLSYHYIDSKYEGDWAIKNGKLYKGSTLMNNNEKIVDQIGKDTNDTITIFQGDTRVATNVWKQGQRVIGTKVSPVVERTVLKEGRNYYGEANVAGKMHQTAYMPLHDKNGKIIGILYVGADQSIIDRTIHSFLIVFSVVLIVAVLLSLTVAFWFTNSLKKRLHVLAEALEHSGKGDFTVSVHDSSRDELGQLSKSYNDMKENLRIMIQHVLETSEQVAASSQQLTASAEQTSSTAEQITETIQEVSQAVENQTMSVEKSEKAIETMSKAIQNVSMNSEKMAEKGIDAKEKARQGGLYVQQTSKQMNEIHKSVQESGEAIKMLGHKSREIDMITKVISDIADQTNLLALNAAIEAARAGEHGKGFAVVAEEVRKLAVQSQESSKQIADLIKEIQEEMARSTDSIERVKDDVQNGLGIVKNTKENFEEIVHSVTDIESELQSLSATIQEMSGKIQMISDAMFELASASKQTSSHSQTVVASTEEQLASMEEISAAAASLSELALSLQERMATFKITQEQ</sequence>
<name>G9QHV6_9BACI</name>
<organism evidence="15 16">
    <name type="scientific">Bacillus smithii 7_3_47FAA</name>
    <dbReference type="NCBI Taxonomy" id="665952"/>
    <lineage>
        <taxon>Bacteria</taxon>
        <taxon>Bacillati</taxon>
        <taxon>Bacillota</taxon>
        <taxon>Bacilli</taxon>
        <taxon>Bacillales</taxon>
        <taxon>Bacillaceae</taxon>
        <taxon>Bacillus</taxon>
    </lineage>
</organism>
<evidence type="ECO:0000256" key="1">
    <source>
        <dbReference type="ARBA" id="ARBA00004651"/>
    </source>
</evidence>
<evidence type="ECO:0000313" key="15">
    <source>
        <dbReference type="EMBL" id="EHL79263.1"/>
    </source>
</evidence>
<dbReference type="Proteomes" id="UP000011747">
    <property type="component" value="Unassembled WGS sequence"/>
</dbReference>
<feature type="domain" description="HAMP" evidence="14">
    <location>
        <begin position="203"/>
        <end position="255"/>
    </location>
</feature>
<evidence type="ECO:0000256" key="3">
    <source>
        <dbReference type="ARBA" id="ARBA00022481"/>
    </source>
</evidence>
<dbReference type="AlphaFoldDB" id="G9QHV6"/>